<dbReference type="Pfam" id="PF10613">
    <property type="entry name" value="Lig_chan-Glu_bd"/>
    <property type="match status" value="1"/>
</dbReference>
<evidence type="ECO:0000256" key="5">
    <source>
        <dbReference type="ARBA" id="ARBA00022989"/>
    </source>
</evidence>
<evidence type="ECO:0000256" key="6">
    <source>
        <dbReference type="ARBA" id="ARBA00023065"/>
    </source>
</evidence>
<keyword evidence="3" id="KW-0813">Transport</keyword>
<dbReference type="Proteomes" id="UP000887574">
    <property type="component" value="Unplaced"/>
</dbReference>
<dbReference type="Gene3D" id="3.40.190.10">
    <property type="entry name" value="Periplasmic binding protein-like II"/>
    <property type="match status" value="1"/>
</dbReference>
<dbReference type="InterPro" id="IPR019594">
    <property type="entry name" value="Glu/Gly-bd"/>
</dbReference>
<keyword evidence="4 12" id="KW-0812">Transmembrane</keyword>
<keyword evidence="14" id="KW-1185">Reference proteome</keyword>
<organism evidence="14 15">
    <name type="scientific">Ditylenchus dipsaci</name>
    <dbReference type="NCBI Taxonomy" id="166011"/>
    <lineage>
        <taxon>Eukaryota</taxon>
        <taxon>Metazoa</taxon>
        <taxon>Ecdysozoa</taxon>
        <taxon>Nematoda</taxon>
        <taxon>Chromadorea</taxon>
        <taxon>Rhabditida</taxon>
        <taxon>Tylenchina</taxon>
        <taxon>Tylenchomorpha</taxon>
        <taxon>Sphaerularioidea</taxon>
        <taxon>Anguinidae</taxon>
        <taxon>Anguininae</taxon>
        <taxon>Ditylenchus</taxon>
    </lineage>
</organism>
<dbReference type="InterPro" id="IPR001320">
    <property type="entry name" value="Iontro_rcpt_C"/>
</dbReference>
<keyword evidence="6" id="KW-0406">Ion transport</keyword>
<dbReference type="AlphaFoldDB" id="A0A915EJ00"/>
<comment type="similarity">
    <text evidence="2">Belongs to the glutamate-gated ion channel (TC 1.A.10.1) family.</text>
</comment>
<protein>
    <submittedName>
        <fullName evidence="15">Ionotropic glutamate receptor C-terminal domain-containing protein</fullName>
    </submittedName>
</protein>
<evidence type="ECO:0000313" key="14">
    <source>
        <dbReference type="Proteomes" id="UP000887574"/>
    </source>
</evidence>
<evidence type="ECO:0000259" key="13">
    <source>
        <dbReference type="SMART" id="SM00079"/>
    </source>
</evidence>
<dbReference type="PANTHER" id="PTHR18966">
    <property type="entry name" value="IONOTROPIC GLUTAMATE RECEPTOR"/>
    <property type="match status" value="1"/>
</dbReference>
<dbReference type="WBParaSite" id="jg5870">
    <property type="protein sequence ID" value="jg5870"/>
    <property type="gene ID" value="jg5870"/>
</dbReference>
<keyword evidence="5 12" id="KW-1133">Transmembrane helix</keyword>
<evidence type="ECO:0000256" key="11">
    <source>
        <dbReference type="ARBA" id="ARBA00023303"/>
    </source>
</evidence>
<keyword evidence="8" id="KW-0675">Receptor</keyword>
<name>A0A915EJ00_9BILA</name>
<dbReference type="SMART" id="SM00079">
    <property type="entry name" value="PBPe"/>
    <property type="match status" value="1"/>
</dbReference>
<evidence type="ECO:0000256" key="9">
    <source>
        <dbReference type="ARBA" id="ARBA00023180"/>
    </source>
</evidence>
<keyword evidence="11" id="KW-0407">Ion channel</keyword>
<keyword evidence="9" id="KW-0325">Glycoprotein</keyword>
<evidence type="ECO:0000256" key="7">
    <source>
        <dbReference type="ARBA" id="ARBA00023136"/>
    </source>
</evidence>
<evidence type="ECO:0000256" key="10">
    <source>
        <dbReference type="ARBA" id="ARBA00023286"/>
    </source>
</evidence>
<evidence type="ECO:0000256" key="12">
    <source>
        <dbReference type="SAM" id="Phobius"/>
    </source>
</evidence>
<evidence type="ECO:0000256" key="2">
    <source>
        <dbReference type="ARBA" id="ARBA00008685"/>
    </source>
</evidence>
<proteinExistence type="inferred from homology"/>
<feature type="transmembrane region" description="Helical" evidence="12">
    <location>
        <begin position="88"/>
        <end position="108"/>
    </location>
</feature>
<evidence type="ECO:0000256" key="3">
    <source>
        <dbReference type="ARBA" id="ARBA00022448"/>
    </source>
</evidence>
<sequence>MLKEDLNFTYELEITQDNKFGSIDDNGNWNGLIGALVTDSYRTNICSCERENDIDFTVPFYDLVGTTILMKRTDVEYSMFKFLKVLEWPVWLCILGAYLFTSILLYVFDKFSPYSYTNNKEKYADEVEKRPILEHLNYRQRVRVERVCSYWKLASKQQAWKNVKKLKFTRKMLCLEKPWNDPEEHRKTEKLVEECNEMVDVYKRDLAFYISAFKDDNMPQSSLASSSDETWSIYKQAPSNPDIYKQPRAAETLGAFSAIIQRCGPYLTELHLQGIIADTRFGRYFPFMPHLKHLRIDKPLDKWHLQEIDKYYSSQLISLVIEVHDEKYYYDLKQIIFKSTKLECLKVANVAQLFEYDEQGSSRRL</sequence>
<keyword evidence="7 12" id="KW-0472">Membrane</keyword>
<evidence type="ECO:0000256" key="1">
    <source>
        <dbReference type="ARBA" id="ARBA00004141"/>
    </source>
</evidence>
<dbReference type="SUPFAM" id="SSF53850">
    <property type="entry name" value="Periplasmic binding protein-like II"/>
    <property type="match status" value="1"/>
</dbReference>
<dbReference type="GO" id="GO:0015276">
    <property type="term" value="F:ligand-gated monoatomic ion channel activity"/>
    <property type="evidence" value="ECO:0007669"/>
    <property type="project" value="InterPro"/>
</dbReference>
<evidence type="ECO:0000313" key="15">
    <source>
        <dbReference type="WBParaSite" id="jg5870"/>
    </source>
</evidence>
<dbReference type="InterPro" id="IPR015683">
    <property type="entry name" value="Ionotropic_Glu_rcpt"/>
</dbReference>
<evidence type="ECO:0000256" key="8">
    <source>
        <dbReference type="ARBA" id="ARBA00023170"/>
    </source>
</evidence>
<comment type="subcellular location">
    <subcellularLocation>
        <location evidence="1">Membrane</location>
        <topology evidence="1">Multi-pass membrane protein</topology>
    </subcellularLocation>
</comment>
<evidence type="ECO:0000256" key="4">
    <source>
        <dbReference type="ARBA" id="ARBA00022692"/>
    </source>
</evidence>
<feature type="domain" description="Ionotropic glutamate receptor C-terminal" evidence="13">
    <location>
        <begin position="1"/>
        <end position="182"/>
    </location>
</feature>
<keyword evidence="10" id="KW-1071">Ligand-gated ion channel</keyword>
<dbReference type="Gene3D" id="1.10.287.70">
    <property type="match status" value="1"/>
</dbReference>
<dbReference type="GO" id="GO:0016020">
    <property type="term" value="C:membrane"/>
    <property type="evidence" value="ECO:0007669"/>
    <property type="project" value="UniProtKB-SubCell"/>
</dbReference>
<reference evidence="15" key="1">
    <citation type="submission" date="2022-11" db="UniProtKB">
        <authorList>
            <consortium name="WormBaseParasite"/>
        </authorList>
    </citation>
    <scope>IDENTIFICATION</scope>
</reference>
<accession>A0A915EJ00</accession>